<name>A0A3P6FCT9_BRAOL</name>
<reference evidence="1" key="1">
    <citation type="submission" date="2018-11" db="EMBL/GenBank/DDBJ databases">
        <authorList>
            <consortium name="Genoscope - CEA"/>
            <person name="William W."/>
        </authorList>
    </citation>
    <scope>NUCLEOTIDE SEQUENCE</scope>
</reference>
<sequence length="57" mass="6727">MSRKPSSQTVYIPNGRPLSNLSRTLKVLKQSYLLDFKKQLEKMWNGLLEFCKLDLRL</sequence>
<dbReference type="AlphaFoldDB" id="A0A3P6FCT9"/>
<gene>
    <name evidence="1" type="ORF">BOLC5T32698H</name>
</gene>
<proteinExistence type="predicted"/>
<protein>
    <submittedName>
        <fullName evidence="1">Uncharacterized protein</fullName>
    </submittedName>
</protein>
<accession>A0A3P6FCT9</accession>
<evidence type="ECO:0000313" key="1">
    <source>
        <dbReference type="EMBL" id="VDD45151.1"/>
    </source>
</evidence>
<organism evidence="1">
    <name type="scientific">Brassica oleracea</name>
    <name type="common">Wild cabbage</name>
    <dbReference type="NCBI Taxonomy" id="3712"/>
    <lineage>
        <taxon>Eukaryota</taxon>
        <taxon>Viridiplantae</taxon>
        <taxon>Streptophyta</taxon>
        <taxon>Embryophyta</taxon>
        <taxon>Tracheophyta</taxon>
        <taxon>Spermatophyta</taxon>
        <taxon>Magnoliopsida</taxon>
        <taxon>eudicotyledons</taxon>
        <taxon>Gunneridae</taxon>
        <taxon>Pentapetalae</taxon>
        <taxon>rosids</taxon>
        <taxon>malvids</taxon>
        <taxon>Brassicales</taxon>
        <taxon>Brassicaceae</taxon>
        <taxon>Brassiceae</taxon>
        <taxon>Brassica</taxon>
    </lineage>
</organism>
<dbReference type="EMBL" id="LR031877">
    <property type="protein sequence ID" value="VDD45151.1"/>
    <property type="molecule type" value="Genomic_DNA"/>
</dbReference>